<dbReference type="Proteomes" id="UP001448207">
    <property type="component" value="Unassembled WGS sequence"/>
</dbReference>
<evidence type="ECO:0000256" key="4">
    <source>
        <dbReference type="ARBA" id="ARBA00023002"/>
    </source>
</evidence>
<organism evidence="8 9">
    <name type="scientific">Phycomyces blakesleeanus</name>
    <dbReference type="NCBI Taxonomy" id="4837"/>
    <lineage>
        <taxon>Eukaryota</taxon>
        <taxon>Fungi</taxon>
        <taxon>Fungi incertae sedis</taxon>
        <taxon>Mucoromycota</taxon>
        <taxon>Mucoromycotina</taxon>
        <taxon>Mucoromycetes</taxon>
        <taxon>Mucorales</taxon>
        <taxon>Phycomycetaceae</taxon>
        <taxon>Phycomyces</taxon>
    </lineage>
</organism>
<dbReference type="Gene3D" id="3.50.50.60">
    <property type="entry name" value="FAD/NAD(P)-binding domain"/>
    <property type="match status" value="2"/>
</dbReference>
<keyword evidence="2" id="KW-0285">Flavoprotein</keyword>
<dbReference type="PANTHER" id="PTHR46056:SF12">
    <property type="entry name" value="LONG-CHAIN-ALCOHOL OXIDASE"/>
    <property type="match status" value="1"/>
</dbReference>
<feature type="non-terminal residue" evidence="8">
    <location>
        <position position="683"/>
    </location>
</feature>
<keyword evidence="4" id="KW-0560">Oxidoreductase</keyword>
<evidence type="ECO:0000259" key="5">
    <source>
        <dbReference type="Pfam" id="PF00732"/>
    </source>
</evidence>
<gene>
    <name evidence="8" type="ORF">J3Q64DRAFT_1875079</name>
</gene>
<feature type="domain" description="Glucose-methanol-choline oxidoreductase C-terminal" evidence="7">
    <location>
        <begin position="527"/>
        <end position="672"/>
    </location>
</feature>
<reference evidence="8 9" key="1">
    <citation type="submission" date="2024-04" db="EMBL/GenBank/DDBJ databases">
        <title>Symmetric and asymmetric DNA N6-adenine methylation regulates different biological responses in Mucorales.</title>
        <authorList>
            <consortium name="Lawrence Berkeley National Laboratory"/>
            <person name="Lax C."/>
            <person name="Mondo S.J."/>
            <person name="Osorio-Concepcion M."/>
            <person name="Muszewska A."/>
            <person name="Corrochano-Luque M."/>
            <person name="Gutierrez G."/>
            <person name="Riley R."/>
            <person name="Lipzen A."/>
            <person name="Guo J."/>
            <person name="Hundley H."/>
            <person name="Amirebrahimi M."/>
            <person name="Ng V."/>
            <person name="Lorenzo-Gutierrez D."/>
            <person name="Binder U."/>
            <person name="Yang J."/>
            <person name="Song Y."/>
            <person name="Canovas D."/>
            <person name="Navarro E."/>
            <person name="Freitag M."/>
            <person name="Gabaldon T."/>
            <person name="Grigoriev I.V."/>
            <person name="Corrochano L.M."/>
            <person name="Nicolas F.E."/>
            <person name="Garre V."/>
        </authorList>
    </citation>
    <scope>NUCLEOTIDE SEQUENCE [LARGE SCALE GENOMIC DNA]</scope>
    <source>
        <strain evidence="8 9">L51</strain>
    </source>
</reference>
<evidence type="ECO:0000256" key="3">
    <source>
        <dbReference type="ARBA" id="ARBA00022827"/>
    </source>
</evidence>
<dbReference type="SUPFAM" id="SSF51905">
    <property type="entry name" value="FAD/NAD(P)-binding domain"/>
    <property type="match status" value="1"/>
</dbReference>
<comment type="similarity">
    <text evidence="1">Belongs to the GMC oxidoreductase family.</text>
</comment>
<dbReference type="InterPro" id="IPR000172">
    <property type="entry name" value="GMC_OxRdtase_N"/>
</dbReference>
<dbReference type="Pfam" id="PF05199">
    <property type="entry name" value="GMC_oxred_C"/>
    <property type="match status" value="1"/>
</dbReference>
<dbReference type="InterPro" id="IPR036188">
    <property type="entry name" value="FAD/NAD-bd_sf"/>
</dbReference>
<evidence type="ECO:0000256" key="2">
    <source>
        <dbReference type="ARBA" id="ARBA00022630"/>
    </source>
</evidence>
<evidence type="ECO:0000259" key="6">
    <source>
        <dbReference type="Pfam" id="PF00890"/>
    </source>
</evidence>
<dbReference type="PANTHER" id="PTHR46056">
    <property type="entry name" value="LONG-CHAIN-ALCOHOL OXIDASE"/>
    <property type="match status" value="1"/>
</dbReference>
<evidence type="ECO:0000256" key="1">
    <source>
        <dbReference type="ARBA" id="ARBA00010790"/>
    </source>
</evidence>
<protein>
    <recommendedName>
        <fullName evidence="10">Long-chain-alcohol oxidase</fullName>
    </recommendedName>
</protein>
<name>A0ABR3B7M7_PHYBL</name>
<accession>A0ABR3B7M7</accession>
<evidence type="ECO:0008006" key="10">
    <source>
        <dbReference type="Google" id="ProtNLM"/>
    </source>
</evidence>
<keyword evidence="9" id="KW-1185">Reference proteome</keyword>
<proteinExistence type="inferred from homology"/>
<dbReference type="InterPro" id="IPR003953">
    <property type="entry name" value="FAD-dep_OxRdtase_2_FAD-bd"/>
</dbReference>
<sequence length="683" mass="74157">MSKSAVHPLGHTGYFGTKLNSSREETLKAILGTFLAPLTEEEKETLKNKLANIPSAKSSSEDIDVISTLSISTPGVYEACINFMSDKFPPRECKDIFMVIDAFSSAIGTYALTGYYSRFSDLDREKQSAACLAWRFSKISKIRSIYILFSTVAIGATYNMTGSPHQLAIKCTGIDPVRSSPKYRPTIERDRYKMMTQEELVHPDLKFDAIIIGSGAGGGVCAAELAQAGMSVLVIEKGKYYHESEFSLDIQTSLASMYEQKAPFLSRNGTVAFFAGSTFGGGTAINFGASLKFSDDLEKVYQALGAETSGIKHCGGNQVLIDGCKKLGYDVRDIPQNTGGRPHECGWCYAGCKDGVKNSTANSWLRTAEKHGARFVDNTKVNRVIITDGKVVGVECQLNESKKMIHISASRVIVSSGTLNSPGILIRSGLKNKNIGRHLRVHCAVGVNGVFDDRQINSNDGSIMTAMTNVFENVNGDHYGPKLEGFHSDPGTFAVGIPWLSTREHKEVMLRQRQTSSILVMIRDKNSKGRVGYDETGKIDITFKLSNHDRLSIVQGIEGAVMVLCAAGAREIHTGLLGLKPFVFGPEETVEVNNPRFKEWIKDIRANGFPDNGGGVVSAHQMGTCRMGVSPKTSVTRPTGEVWGVDNLYVCDASLFPTSSGVNPMVTCQAIALHVADSIIKSS</sequence>
<dbReference type="Pfam" id="PF00732">
    <property type="entry name" value="GMC_oxred_N"/>
    <property type="match status" value="1"/>
</dbReference>
<feature type="domain" description="Glucose-methanol-choline oxidoreductase N-terminal" evidence="5">
    <location>
        <begin position="297"/>
        <end position="443"/>
    </location>
</feature>
<feature type="domain" description="FAD-dependent oxidoreductase 2 FAD-binding" evidence="6">
    <location>
        <begin position="208"/>
        <end position="240"/>
    </location>
</feature>
<keyword evidence="3" id="KW-0274">FAD</keyword>
<evidence type="ECO:0000259" key="7">
    <source>
        <dbReference type="Pfam" id="PF05199"/>
    </source>
</evidence>
<dbReference type="InterPro" id="IPR007867">
    <property type="entry name" value="GMC_OxRtase_C"/>
</dbReference>
<evidence type="ECO:0000313" key="8">
    <source>
        <dbReference type="EMBL" id="KAL0091747.1"/>
    </source>
</evidence>
<comment type="caution">
    <text evidence="8">The sequence shown here is derived from an EMBL/GenBank/DDBJ whole genome shotgun (WGS) entry which is preliminary data.</text>
</comment>
<dbReference type="Pfam" id="PF00890">
    <property type="entry name" value="FAD_binding_2"/>
    <property type="match status" value="1"/>
</dbReference>
<dbReference type="EMBL" id="JBCLYO010000003">
    <property type="protein sequence ID" value="KAL0091747.1"/>
    <property type="molecule type" value="Genomic_DNA"/>
</dbReference>
<evidence type="ECO:0000313" key="9">
    <source>
        <dbReference type="Proteomes" id="UP001448207"/>
    </source>
</evidence>